<evidence type="ECO:0000256" key="3">
    <source>
        <dbReference type="ARBA" id="ARBA00022475"/>
    </source>
</evidence>
<dbReference type="PROSITE" id="PS50928">
    <property type="entry name" value="ABC_TM1"/>
    <property type="match status" value="1"/>
</dbReference>
<dbReference type="InterPro" id="IPR050809">
    <property type="entry name" value="UgpAE/MalFG_permease"/>
</dbReference>
<protein>
    <submittedName>
        <fullName evidence="9">ABC transporter permease</fullName>
    </submittedName>
</protein>
<feature type="transmembrane region" description="Helical" evidence="7">
    <location>
        <begin position="269"/>
        <end position="294"/>
    </location>
</feature>
<dbReference type="PANTHER" id="PTHR43227">
    <property type="entry name" value="BLL4140 PROTEIN"/>
    <property type="match status" value="1"/>
</dbReference>
<proteinExistence type="inferred from homology"/>
<sequence>MKKGHYGRSLTREWPMHLMMLPAVVLIVLFSYVPFAGLAIAFERFNPSKGFFGSTFIGWDNFQYVMKMPGIGQVLWNTVYIACMKMVGGLVVPIAFALLLNEVVGSKFKRTVQTLIYLPHFLSWVILGGVLTDILSPSGGLVNSVLGWFGAEPVFFLGSEKTFPYVLVVTDIWKEFGFGTIIYLAAITSINPVLYEAALCDGAGRWRQTWHITLPGMTPIIVLMMTLSLGNVLNAGFDQVFNLYSPVVYQTGDILDTLVYRLGLIDAQYGVATAVGLFKSAVSTVFIVISYICAFRFANYRIF</sequence>
<gene>
    <name evidence="9" type="ORF">ACFPOF_11040</name>
</gene>
<evidence type="ECO:0000259" key="8">
    <source>
        <dbReference type="PROSITE" id="PS50928"/>
    </source>
</evidence>
<dbReference type="CDD" id="cd06261">
    <property type="entry name" value="TM_PBP2"/>
    <property type="match status" value="1"/>
</dbReference>
<evidence type="ECO:0000256" key="4">
    <source>
        <dbReference type="ARBA" id="ARBA00022692"/>
    </source>
</evidence>
<evidence type="ECO:0000256" key="7">
    <source>
        <dbReference type="RuleBase" id="RU363032"/>
    </source>
</evidence>
<comment type="subcellular location">
    <subcellularLocation>
        <location evidence="1 7">Cell membrane</location>
        <topology evidence="1 7">Multi-pass membrane protein</topology>
    </subcellularLocation>
</comment>
<feature type="transmembrane region" description="Helical" evidence="7">
    <location>
        <begin position="112"/>
        <end position="131"/>
    </location>
</feature>
<dbReference type="InterPro" id="IPR035906">
    <property type="entry name" value="MetI-like_sf"/>
</dbReference>
<evidence type="ECO:0000256" key="6">
    <source>
        <dbReference type="ARBA" id="ARBA00023136"/>
    </source>
</evidence>
<name>A0ABW0HRX5_9BACL</name>
<keyword evidence="4 7" id="KW-0812">Transmembrane</keyword>
<organism evidence="9 10">
    <name type="scientific">Cohnella soli</name>
    <dbReference type="NCBI Taxonomy" id="425005"/>
    <lineage>
        <taxon>Bacteria</taxon>
        <taxon>Bacillati</taxon>
        <taxon>Bacillota</taxon>
        <taxon>Bacilli</taxon>
        <taxon>Bacillales</taxon>
        <taxon>Paenibacillaceae</taxon>
        <taxon>Cohnella</taxon>
    </lineage>
</organism>
<keyword evidence="5 7" id="KW-1133">Transmembrane helix</keyword>
<dbReference type="PANTHER" id="PTHR43227:SF11">
    <property type="entry name" value="BLL4140 PROTEIN"/>
    <property type="match status" value="1"/>
</dbReference>
<feature type="transmembrane region" description="Helical" evidence="7">
    <location>
        <begin position="74"/>
        <end position="100"/>
    </location>
</feature>
<feature type="domain" description="ABC transmembrane type-1" evidence="8">
    <location>
        <begin position="75"/>
        <end position="290"/>
    </location>
</feature>
<evidence type="ECO:0000313" key="10">
    <source>
        <dbReference type="Proteomes" id="UP001596113"/>
    </source>
</evidence>
<feature type="transmembrane region" description="Helical" evidence="7">
    <location>
        <begin position="21"/>
        <end position="42"/>
    </location>
</feature>
<feature type="transmembrane region" description="Helical" evidence="7">
    <location>
        <begin position="216"/>
        <end position="237"/>
    </location>
</feature>
<dbReference type="RefSeq" id="WP_378132470.1">
    <property type="nucleotide sequence ID" value="NZ_JBHSMI010000023.1"/>
</dbReference>
<comment type="similarity">
    <text evidence="7">Belongs to the binding-protein-dependent transport system permease family.</text>
</comment>
<dbReference type="SUPFAM" id="SSF161098">
    <property type="entry name" value="MetI-like"/>
    <property type="match status" value="1"/>
</dbReference>
<accession>A0ABW0HRX5</accession>
<evidence type="ECO:0000256" key="1">
    <source>
        <dbReference type="ARBA" id="ARBA00004651"/>
    </source>
</evidence>
<dbReference type="Pfam" id="PF00528">
    <property type="entry name" value="BPD_transp_1"/>
    <property type="match status" value="1"/>
</dbReference>
<keyword evidence="6 7" id="KW-0472">Membrane</keyword>
<evidence type="ECO:0000256" key="5">
    <source>
        <dbReference type="ARBA" id="ARBA00022989"/>
    </source>
</evidence>
<dbReference type="EMBL" id="JBHSMI010000023">
    <property type="protein sequence ID" value="MFC5403264.1"/>
    <property type="molecule type" value="Genomic_DNA"/>
</dbReference>
<keyword evidence="2 7" id="KW-0813">Transport</keyword>
<comment type="caution">
    <text evidence="9">The sequence shown here is derived from an EMBL/GenBank/DDBJ whole genome shotgun (WGS) entry which is preliminary data.</text>
</comment>
<keyword evidence="10" id="KW-1185">Reference proteome</keyword>
<keyword evidence="3" id="KW-1003">Cell membrane</keyword>
<dbReference type="InterPro" id="IPR000515">
    <property type="entry name" value="MetI-like"/>
</dbReference>
<evidence type="ECO:0000313" key="9">
    <source>
        <dbReference type="EMBL" id="MFC5403264.1"/>
    </source>
</evidence>
<dbReference type="Proteomes" id="UP001596113">
    <property type="component" value="Unassembled WGS sequence"/>
</dbReference>
<reference evidence="10" key="1">
    <citation type="journal article" date="2019" name="Int. J. Syst. Evol. Microbiol.">
        <title>The Global Catalogue of Microorganisms (GCM) 10K type strain sequencing project: providing services to taxonomists for standard genome sequencing and annotation.</title>
        <authorList>
            <consortium name="The Broad Institute Genomics Platform"/>
            <consortium name="The Broad Institute Genome Sequencing Center for Infectious Disease"/>
            <person name="Wu L."/>
            <person name="Ma J."/>
        </authorList>
    </citation>
    <scope>NUCLEOTIDE SEQUENCE [LARGE SCALE GENOMIC DNA]</scope>
    <source>
        <strain evidence="10">CGMCC 1.18575</strain>
    </source>
</reference>
<evidence type="ECO:0000256" key="2">
    <source>
        <dbReference type="ARBA" id="ARBA00022448"/>
    </source>
</evidence>
<dbReference type="Gene3D" id="1.10.3720.10">
    <property type="entry name" value="MetI-like"/>
    <property type="match status" value="1"/>
</dbReference>
<feature type="transmembrane region" description="Helical" evidence="7">
    <location>
        <begin position="176"/>
        <end position="195"/>
    </location>
</feature>